<comment type="similarity">
    <text evidence="5">Belongs to the SAT4 family.</text>
</comment>
<reference evidence="9 10" key="1">
    <citation type="journal article" date="2020" name="G3 (Bethesda)">
        <title>Genetic Underpinnings of Host Manipulation by Ophiocordyceps as Revealed by Comparative Transcriptomics.</title>
        <authorList>
            <person name="Will I."/>
            <person name="Das B."/>
            <person name="Trinh T."/>
            <person name="Brachmann A."/>
            <person name="Ohm R.A."/>
            <person name="de Bekker C."/>
        </authorList>
    </citation>
    <scope>NUCLEOTIDE SEQUENCE [LARGE SCALE GENOMIC DNA]</scope>
    <source>
        <strain evidence="9 10">EC05</strain>
    </source>
</reference>
<name>A0A8H4Q4K4_9HYPO</name>
<evidence type="ECO:0000256" key="1">
    <source>
        <dbReference type="ARBA" id="ARBA00004141"/>
    </source>
</evidence>
<evidence type="ECO:0000259" key="8">
    <source>
        <dbReference type="Pfam" id="PF20684"/>
    </source>
</evidence>
<dbReference type="OrthoDB" id="4682787at2759"/>
<evidence type="ECO:0000313" key="9">
    <source>
        <dbReference type="EMBL" id="KAF4585548.1"/>
    </source>
</evidence>
<proteinExistence type="inferred from homology"/>
<keyword evidence="10" id="KW-1185">Reference proteome</keyword>
<dbReference type="InterPro" id="IPR052337">
    <property type="entry name" value="SAT4-like"/>
</dbReference>
<comment type="caution">
    <text evidence="9">The sequence shown here is derived from an EMBL/GenBank/DDBJ whole genome shotgun (WGS) entry which is preliminary data.</text>
</comment>
<comment type="subcellular location">
    <subcellularLocation>
        <location evidence="1">Membrane</location>
        <topology evidence="1">Multi-pass membrane protein</topology>
    </subcellularLocation>
</comment>
<evidence type="ECO:0000256" key="7">
    <source>
        <dbReference type="SAM" id="Phobius"/>
    </source>
</evidence>
<dbReference type="Pfam" id="PF20684">
    <property type="entry name" value="Fung_rhodopsin"/>
    <property type="match status" value="1"/>
</dbReference>
<gene>
    <name evidence="9" type="ORF">GQ602_004853</name>
</gene>
<dbReference type="AlphaFoldDB" id="A0A8H4Q4K4"/>
<feature type="transmembrane region" description="Helical" evidence="7">
    <location>
        <begin position="133"/>
        <end position="152"/>
    </location>
</feature>
<feature type="transmembrane region" description="Helical" evidence="7">
    <location>
        <begin position="184"/>
        <end position="206"/>
    </location>
</feature>
<evidence type="ECO:0000313" key="10">
    <source>
        <dbReference type="Proteomes" id="UP000562929"/>
    </source>
</evidence>
<dbReference type="EMBL" id="JAACLJ010000005">
    <property type="protein sequence ID" value="KAF4585548.1"/>
    <property type="molecule type" value="Genomic_DNA"/>
</dbReference>
<evidence type="ECO:0000256" key="6">
    <source>
        <dbReference type="SAM" id="MobiDB-lite"/>
    </source>
</evidence>
<feature type="transmembrane region" description="Helical" evidence="7">
    <location>
        <begin position="218"/>
        <end position="236"/>
    </location>
</feature>
<evidence type="ECO:0000256" key="5">
    <source>
        <dbReference type="ARBA" id="ARBA00038359"/>
    </source>
</evidence>
<feature type="domain" description="Rhodopsin" evidence="8">
    <location>
        <begin position="39"/>
        <end position="280"/>
    </location>
</feature>
<organism evidence="9 10">
    <name type="scientific">Ophiocordyceps camponoti-floridani</name>
    <dbReference type="NCBI Taxonomy" id="2030778"/>
    <lineage>
        <taxon>Eukaryota</taxon>
        <taxon>Fungi</taxon>
        <taxon>Dikarya</taxon>
        <taxon>Ascomycota</taxon>
        <taxon>Pezizomycotina</taxon>
        <taxon>Sordariomycetes</taxon>
        <taxon>Hypocreomycetidae</taxon>
        <taxon>Hypocreales</taxon>
        <taxon>Ophiocordycipitaceae</taxon>
        <taxon>Ophiocordyceps</taxon>
    </lineage>
</organism>
<feature type="compositionally biased region" description="Acidic residues" evidence="6">
    <location>
        <begin position="510"/>
        <end position="544"/>
    </location>
</feature>
<accession>A0A8H4Q4K4</accession>
<feature type="compositionally biased region" description="Basic and acidic residues" evidence="6">
    <location>
        <begin position="303"/>
        <end position="313"/>
    </location>
</feature>
<feature type="region of interest" description="Disordered" evidence="6">
    <location>
        <begin position="296"/>
        <end position="318"/>
    </location>
</feature>
<sequence>MADLSDFVKQDVDLHQTRGPALIAVSVVFLVLAYISVGLRTYARAYMTRSFMLDDWFMLIALVTMTLQCSFVLAGVGRGLGKHNAALSVPDLVAALMWQSNAAAIYILNMMFVKLSIGFFLLRLSNLWAIYKWILWVSLAIVVGWSVGLFFWDIFQCIPVEKQWDFRIEKGHCASPEAIVDSVIALTVLTVSSDWLYALLPIPMVWNVKMTRQAKVTVVIILGLGIFASIATLVRLRYLNGLKQIDDLSYTGSDTLIWSIIEPGVAIFAASMATIRPLLRYCKIKGFTTQFTRTRTGDASQVAKEKEPEDPGKKPAGQNAGAFNISEISLNSPGGVIVAGSDQQDSPGFVNNNVRRKELTPLEVGKQQAQQRKESVKKGFWAEYGIRDLSFESIDYEIEDDGEQIIMTRTSTHYGNLSLNNINSPTSAQLQPTQSRKLSHSKSDTFFIEDHRRLSTWQHPPLSRGDADGDVDLEAQSPVKGKGRADDFVEEEEEQQQQQQQQQQRGDEERQGEEEEGGAEEEPEEQPEEQPEEELSDPEDDERIWDEVRRRWC</sequence>
<evidence type="ECO:0000256" key="4">
    <source>
        <dbReference type="ARBA" id="ARBA00023136"/>
    </source>
</evidence>
<feature type="transmembrane region" description="Helical" evidence="7">
    <location>
        <begin position="96"/>
        <end position="121"/>
    </location>
</feature>
<dbReference type="InterPro" id="IPR049326">
    <property type="entry name" value="Rhodopsin_dom_fungi"/>
</dbReference>
<feature type="region of interest" description="Disordered" evidence="6">
    <location>
        <begin position="457"/>
        <end position="553"/>
    </location>
</feature>
<feature type="transmembrane region" description="Helical" evidence="7">
    <location>
        <begin position="20"/>
        <end position="43"/>
    </location>
</feature>
<feature type="transmembrane region" description="Helical" evidence="7">
    <location>
        <begin position="256"/>
        <end position="275"/>
    </location>
</feature>
<keyword evidence="4 7" id="KW-0472">Membrane</keyword>
<dbReference type="GO" id="GO:0016020">
    <property type="term" value="C:membrane"/>
    <property type="evidence" value="ECO:0007669"/>
    <property type="project" value="UniProtKB-SubCell"/>
</dbReference>
<evidence type="ECO:0000256" key="2">
    <source>
        <dbReference type="ARBA" id="ARBA00022692"/>
    </source>
</evidence>
<feature type="transmembrane region" description="Helical" evidence="7">
    <location>
        <begin position="55"/>
        <end position="76"/>
    </location>
</feature>
<dbReference type="PANTHER" id="PTHR33048">
    <property type="entry name" value="PTH11-LIKE INTEGRAL MEMBRANE PROTEIN (AFU_ORTHOLOGUE AFUA_5G11245)"/>
    <property type="match status" value="1"/>
</dbReference>
<dbReference type="Proteomes" id="UP000562929">
    <property type="component" value="Unassembled WGS sequence"/>
</dbReference>
<protein>
    <submittedName>
        <fullName evidence="9">Integral membrane family protein</fullName>
    </submittedName>
</protein>
<keyword evidence="3 7" id="KW-1133">Transmembrane helix</keyword>
<evidence type="ECO:0000256" key="3">
    <source>
        <dbReference type="ARBA" id="ARBA00022989"/>
    </source>
</evidence>
<keyword evidence="2 7" id="KW-0812">Transmembrane</keyword>
<dbReference type="PANTHER" id="PTHR33048:SF96">
    <property type="entry name" value="INTEGRAL MEMBRANE PROTEIN"/>
    <property type="match status" value="1"/>
</dbReference>